<dbReference type="PANTHER" id="PTHR33747">
    <property type="entry name" value="UPF0225 PROTEIN SCO1677"/>
    <property type="match status" value="1"/>
</dbReference>
<evidence type="ECO:0000313" key="2">
    <source>
        <dbReference type="Proteomes" id="UP000248132"/>
    </source>
</evidence>
<dbReference type="EMBL" id="QKMR01000012">
    <property type="protein sequence ID" value="PYG87277.1"/>
    <property type="molecule type" value="Genomic_DNA"/>
</dbReference>
<keyword evidence="2" id="KW-1185">Reference proteome</keyword>
<dbReference type="NCBIfam" id="NF004088">
    <property type="entry name" value="PRK05590.1"/>
    <property type="match status" value="1"/>
</dbReference>
<dbReference type="OrthoDB" id="5872at2"/>
<dbReference type="InterPro" id="IPR004027">
    <property type="entry name" value="SEC_C_motif"/>
</dbReference>
<name>A0A318XMW5_9FIRM</name>
<organism evidence="1 2">
    <name type="scientific">Ruminiclostridium sufflavum DSM 19573</name>
    <dbReference type="NCBI Taxonomy" id="1121337"/>
    <lineage>
        <taxon>Bacteria</taxon>
        <taxon>Bacillati</taxon>
        <taxon>Bacillota</taxon>
        <taxon>Clostridia</taxon>
        <taxon>Eubacteriales</taxon>
        <taxon>Oscillospiraceae</taxon>
        <taxon>Ruminiclostridium</taxon>
    </lineage>
</organism>
<dbReference type="Pfam" id="PF02810">
    <property type="entry name" value="SEC-C"/>
    <property type="match status" value="1"/>
</dbReference>
<dbReference type="SUPFAM" id="SSF103642">
    <property type="entry name" value="Sec-C motif"/>
    <property type="match status" value="1"/>
</dbReference>
<reference evidence="1 2" key="1">
    <citation type="submission" date="2018-06" db="EMBL/GenBank/DDBJ databases">
        <title>Genomic Encyclopedia of Type Strains, Phase I: the one thousand microbial genomes (KMG-I) project.</title>
        <authorList>
            <person name="Kyrpides N."/>
        </authorList>
    </citation>
    <scope>NUCLEOTIDE SEQUENCE [LARGE SCALE GENOMIC DNA]</scope>
    <source>
        <strain evidence="1 2">DSM 19573</strain>
    </source>
</reference>
<dbReference type="PANTHER" id="PTHR33747:SF1">
    <property type="entry name" value="ADENYLATE CYCLASE-ASSOCIATED CAP C-TERMINAL DOMAIN-CONTAINING PROTEIN"/>
    <property type="match status" value="1"/>
</dbReference>
<dbReference type="Gene3D" id="3.10.450.50">
    <property type="match status" value="1"/>
</dbReference>
<comment type="caution">
    <text evidence="1">The sequence shown here is derived from an EMBL/GenBank/DDBJ whole genome shotgun (WGS) entry which is preliminary data.</text>
</comment>
<evidence type="ECO:0000313" key="1">
    <source>
        <dbReference type="EMBL" id="PYG87277.1"/>
    </source>
</evidence>
<dbReference type="AlphaFoldDB" id="A0A318XMW5"/>
<proteinExistence type="predicted"/>
<sequence length="165" mass="19110">MTLYEKWSEIAEKDRTPQENEAFWKEYFLKEKDNYADILANNRKTLKGTLSELAGSFNMDTVTFTGFLDGINTSLTEEVDLESLEDTTELDIEIDYEKLYFNMLDAKADWLYNLTEWNDILSEDTRKSITKEFRISKMAVSSKVGRNEPCPCGSGKKYKKCCGKE</sequence>
<gene>
    <name evidence="1" type="ORF">LY28_02182</name>
</gene>
<accession>A0A318XMW5</accession>
<protein>
    <submittedName>
        <fullName evidence="1">SEC-C motif-containing protein</fullName>
    </submittedName>
</protein>
<dbReference type="Proteomes" id="UP000248132">
    <property type="component" value="Unassembled WGS sequence"/>
</dbReference>
<dbReference type="RefSeq" id="WP_110462212.1">
    <property type="nucleotide sequence ID" value="NZ_QKMR01000012.1"/>
</dbReference>